<gene>
    <name evidence="1" type="ORF">METZ01_LOCUS41244</name>
</gene>
<organism evidence="1">
    <name type="scientific">marine metagenome</name>
    <dbReference type="NCBI Taxonomy" id="408172"/>
    <lineage>
        <taxon>unclassified sequences</taxon>
        <taxon>metagenomes</taxon>
        <taxon>ecological metagenomes</taxon>
    </lineage>
</organism>
<protein>
    <submittedName>
        <fullName evidence="1">Uncharacterized protein</fullName>
    </submittedName>
</protein>
<reference evidence="1" key="1">
    <citation type="submission" date="2018-05" db="EMBL/GenBank/DDBJ databases">
        <authorList>
            <person name="Lanie J.A."/>
            <person name="Ng W.-L."/>
            <person name="Kazmierczak K.M."/>
            <person name="Andrzejewski T.M."/>
            <person name="Davidsen T.M."/>
            <person name="Wayne K.J."/>
            <person name="Tettelin H."/>
            <person name="Glass J.I."/>
            <person name="Rusch D."/>
            <person name="Podicherti R."/>
            <person name="Tsui H.-C.T."/>
            <person name="Winkler M.E."/>
        </authorList>
    </citation>
    <scope>NUCLEOTIDE SEQUENCE</scope>
</reference>
<accession>A0A381R9T2</accession>
<evidence type="ECO:0000313" key="1">
    <source>
        <dbReference type="EMBL" id="SUZ88390.1"/>
    </source>
</evidence>
<name>A0A381R9T2_9ZZZZ</name>
<dbReference type="EMBL" id="UINC01001768">
    <property type="protein sequence ID" value="SUZ88390.1"/>
    <property type="molecule type" value="Genomic_DNA"/>
</dbReference>
<sequence>MLSLAETALEGAGVGAALVPQATNATVRKIISPVIDRRQPRFVRIDLYMICGSPNPKIFKRPV</sequence>
<dbReference type="AlphaFoldDB" id="A0A381R9T2"/>
<proteinExistence type="predicted"/>